<dbReference type="EMBL" id="NBNE01001106">
    <property type="protein sequence ID" value="OWZ15531.1"/>
    <property type="molecule type" value="Genomic_DNA"/>
</dbReference>
<accession>A0A225WCT6</accession>
<feature type="domain" description="Peptidase A2" evidence="3">
    <location>
        <begin position="136"/>
        <end position="174"/>
    </location>
</feature>
<dbReference type="InterPro" id="IPR021109">
    <property type="entry name" value="Peptidase_aspartic_dom_sf"/>
</dbReference>
<organism evidence="4 5">
    <name type="scientific">Phytophthora megakarya</name>
    <dbReference type="NCBI Taxonomy" id="4795"/>
    <lineage>
        <taxon>Eukaryota</taxon>
        <taxon>Sar</taxon>
        <taxon>Stramenopiles</taxon>
        <taxon>Oomycota</taxon>
        <taxon>Peronosporomycetes</taxon>
        <taxon>Peronosporales</taxon>
        <taxon>Peronosporaceae</taxon>
        <taxon>Phytophthora</taxon>
    </lineage>
</organism>
<keyword evidence="1" id="KW-0378">Hydrolase</keyword>
<dbReference type="GO" id="GO:0004190">
    <property type="term" value="F:aspartic-type endopeptidase activity"/>
    <property type="evidence" value="ECO:0007669"/>
    <property type="project" value="InterPro"/>
</dbReference>
<feature type="region of interest" description="Disordered" evidence="2">
    <location>
        <begin position="280"/>
        <end position="306"/>
    </location>
</feature>
<dbReference type="Proteomes" id="UP000198211">
    <property type="component" value="Unassembled WGS sequence"/>
</dbReference>
<evidence type="ECO:0000256" key="2">
    <source>
        <dbReference type="SAM" id="MobiDB-lite"/>
    </source>
</evidence>
<dbReference type="SUPFAM" id="SSF50630">
    <property type="entry name" value="Acid proteases"/>
    <property type="match status" value="1"/>
</dbReference>
<dbReference type="GO" id="GO:0006508">
    <property type="term" value="P:proteolysis"/>
    <property type="evidence" value="ECO:0007669"/>
    <property type="project" value="InterPro"/>
</dbReference>
<dbReference type="Pfam" id="PF13650">
    <property type="entry name" value="Asp_protease_2"/>
    <property type="match status" value="1"/>
</dbReference>
<dbReference type="Gene3D" id="2.40.70.10">
    <property type="entry name" value="Acid Proteases"/>
    <property type="match status" value="1"/>
</dbReference>
<sequence>MLQSVVPPTETGLVPIGLPQLAEPAVDADYLFAFAGEVKWPEDRVMGFVNTTEIVEGNDRSLGENEVGEVDDGECDGYLTEVSASCWEPNETSLRSLVQTAKLLPGERLGWWSFQRYDKRKRMRAVSMGAIDDTRTRILLDTGANISVISSAYAKRLRLREVSYHGRSLEVRGIHPEVLETRRRALVKITLGWERVYEFEIWIMEHSAGVDVVLGTDFMIPAGVRLDLFHGTARLPDEVTVPLVKSASTVDDDPYGAQVVGGPTEDLYIPRVPTASEKNLTSDTLVMDKKDQTNDTDGDEVPQGQARVGPIDERVGWDSSVLQTFFCGPMDTQRRTPTQSGYNEWQVLGYTKRRDVTLFQKEEELYDCWLAEQPPTVERKEYMTLARILARPTKASVA</sequence>
<dbReference type="PROSITE" id="PS00141">
    <property type="entry name" value="ASP_PROTEASE"/>
    <property type="match status" value="1"/>
</dbReference>
<name>A0A225WCT6_9STRA</name>
<dbReference type="OrthoDB" id="117285at2759"/>
<protein>
    <recommendedName>
        <fullName evidence="3">Peptidase A2 domain-containing protein</fullName>
    </recommendedName>
</protein>
<proteinExistence type="predicted"/>
<evidence type="ECO:0000256" key="1">
    <source>
        <dbReference type="ARBA" id="ARBA00022801"/>
    </source>
</evidence>
<evidence type="ECO:0000313" key="5">
    <source>
        <dbReference type="Proteomes" id="UP000198211"/>
    </source>
</evidence>
<dbReference type="AlphaFoldDB" id="A0A225WCT6"/>
<reference evidence="5" key="1">
    <citation type="submission" date="2017-03" db="EMBL/GenBank/DDBJ databases">
        <title>Phytopthora megakarya and P. palmivora, two closely related causual agents of cacao black pod achieved similar genome size and gene model numbers by different mechanisms.</title>
        <authorList>
            <person name="Ali S."/>
            <person name="Shao J."/>
            <person name="Larry D.J."/>
            <person name="Kronmiller B."/>
            <person name="Shen D."/>
            <person name="Strem M.D."/>
            <person name="Melnick R.L."/>
            <person name="Guiltinan M.J."/>
            <person name="Tyler B.M."/>
            <person name="Meinhardt L.W."/>
            <person name="Bailey B.A."/>
        </authorList>
    </citation>
    <scope>NUCLEOTIDE SEQUENCE [LARGE SCALE GENOMIC DNA]</scope>
    <source>
        <strain evidence="5">zdho120</strain>
    </source>
</reference>
<keyword evidence="5" id="KW-1185">Reference proteome</keyword>
<comment type="caution">
    <text evidence="4">The sequence shown here is derived from an EMBL/GenBank/DDBJ whole genome shotgun (WGS) entry which is preliminary data.</text>
</comment>
<evidence type="ECO:0000313" key="4">
    <source>
        <dbReference type="EMBL" id="OWZ15531.1"/>
    </source>
</evidence>
<dbReference type="CDD" id="cd00303">
    <property type="entry name" value="retropepsin_like"/>
    <property type="match status" value="1"/>
</dbReference>
<evidence type="ECO:0000259" key="3">
    <source>
        <dbReference type="PROSITE" id="PS50175"/>
    </source>
</evidence>
<gene>
    <name evidence="4" type="ORF">PHMEG_00010808</name>
</gene>
<dbReference type="InterPro" id="IPR001969">
    <property type="entry name" value="Aspartic_peptidase_AS"/>
</dbReference>
<dbReference type="InterPro" id="IPR001995">
    <property type="entry name" value="Peptidase_A2_cat"/>
</dbReference>
<dbReference type="PROSITE" id="PS50175">
    <property type="entry name" value="ASP_PROT_RETROV"/>
    <property type="match status" value="1"/>
</dbReference>